<evidence type="ECO:0000256" key="1">
    <source>
        <dbReference type="SAM" id="SignalP"/>
    </source>
</evidence>
<organism evidence="2">
    <name type="scientific">Timema douglasi</name>
    <name type="common">Walking stick</name>
    <dbReference type="NCBI Taxonomy" id="61478"/>
    <lineage>
        <taxon>Eukaryota</taxon>
        <taxon>Metazoa</taxon>
        <taxon>Ecdysozoa</taxon>
        <taxon>Arthropoda</taxon>
        <taxon>Hexapoda</taxon>
        <taxon>Insecta</taxon>
        <taxon>Pterygota</taxon>
        <taxon>Neoptera</taxon>
        <taxon>Polyneoptera</taxon>
        <taxon>Phasmatodea</taxon>
        <taxon>Timematodea</taxon>
        <taxon>Timematoidea</taxon>
        <taxon>Timematidae</taxon>
        <taxon>Timema</taxon>
    </lineage>
</organism>
<feature type="chain" id="PRO_5031309632" evidence="1">
    <location>
        <begin position="19"/>
        <end position="67"/>
    </location>
</feature>
<dbReference type="AlphaFoldDB" id="A0A7R8VC05"/>
<keyword evidence="1" id="KW-0732">Signal</keyword>
<proteinExistence type="predicted"/>
<sequence length="67" mass="7345">MLYLLALASALLLIGSNAFPLYEKMVPSTLGHRGPRQFPGRYLKSSNPLTPKDGMIRIRADTQGGEN</sequence>
<dbReference type="EMBL" id="OA564809">
    <property type="protein sequence ID" value="CAD7195608.1"/>
    <property type="molecule type" value="Genomic_DNA"/>
</dbReference>
<reference evidence="2" key="1">
    <citation type="submission" date="2020-11" db="EMBL/GenBank/DDBJ databases">
        <authorList>
            <person name="Tran Van P."/>
        </authorList>
    </citation>
    <scope>NUCLEOTIDE SEQUENCE</scope>
</reference>
<accession>A0A7R8VC05</accession>
<name>A0A7R8VC05_TIMDO</name>
<gene>
    <name evidence="2" type="ORF">TDIB3V08_LOCUS1989</name>
</gene>
<evidence type="ECO:0000313" key="2">
    <source>
        <dbReference type="EMBL" id="CAD7195608.1"/>
    </source>
</evidence>
<protein>
    <submittedName>
        <fullName evidence="2">Uncharacterized protein</fullName>
    </submittedName>
</protein>
<feature type="signal peptide" evidence="1">
    <location>
        <begin position="1"/>
        <end position="18"/>
    </location>
</feature>